<reference evidence="2" key="1">
    <citation type="journal article" date="2015" name="Nature">
        <title>Complex archaea that bridge the gap between prokaryotes and eukaryotes.</title>
        <authorList>
            <person name="Spang A."/>
            <person name="Saw J.H."/>
            <person name="Jorgensen S.L."/>
            <person name="Zaremba-Niedzwiedzka K."/>
            <person name="Martijn J."/>
            <person name="Lind A.E."/>
            <person name="van Eijk R."/>
            <person name="Schleper C."/>
            <person name="Guy L."/>
            <person name="Ettema T.J."/>
        </authorList>
    </citation>
    <scope>NUCLEOTIDE SEQUENCE</scope>
</reference>
<proteinExistence type="predicted"/>
<keyword evidence="1" id="KW-1133">Transmembrane helix</keyword>
<gene>
    <name evidence="2" type="ORF">LCGC14_2798920</name>
</gene>
<evidence type="ECO:0000313" key="2">
    <source>
        <dbReference type="EMBL" id="KKK82887.1"/>
    </source>
</evidence>
<sequence length="153" mass="17644">MNVLLIREIAQTIAVLVVCIFIVILVVGCANIPLTHDQCNATKYATAMEHEQCLKAATKHEEMIQRRAEKRDKLITFLNACDKVPGLVIFERKPRKTCCLPNKREQSKAVRSVGYPYTHDNVAESARIHNFRCVSSYKLNQDINRQRRERYGR</sequence>
<keyword evidence="1" id="KW-0472">Membrane</keyword>
<accession>A0A0F8YNG4</accession>
<dbReference type="PROSITE" id="PS51257">
    <property type="entry name" value="PROKAR_LIPOPROTEIN"/>
    <property type="match status" value="1"/>
</dbReference>
<dbReference type="EMBL" id="LAZR01052468">
    <property type="protein sequence ID" value="KKK82887.1"/>
    <property type="molecule type" value="Genomic_DNA"/>
</dbReference>
<comment type="caution">
    <text evidence="2">The sequence shown here is derived from an EMBL/GenBank/DDBJ whole genome shotgun (WGS) entry which is preliminary data.</text>
</comment>
<protein>
    <submittedName>
        <fullName evidence="2">Uncharacterized protein</fullName>
    </submittedName>
</protein>
<name>A0A0F8YNG4_9ZZZZ</name>
<dbReference type="AlphaFoldDB" id="A0A0F8YNG4"/>
<organism evidence="2">
    <name type="scientific">marine sediment metagenome</name>
    <dbReference type="NCBI Taxonomy" id="412755"/>
    <lineage>
        <taxon>unclassified sequences</taxon>
        <taxon>metagenomes</taxon>
        <taxon>ecological metagenomes</taxon>
    </lineage>
</organism>
<evidence type="ECO:0000256" key="1">
    <source>
        <dbReference type="SAM" id="Phobius"/>
    </source>
</evidence>
<keyword evidence="1" id="KW-0812">Transmembrane</keyword>
<feature type="transmembrane region" description="Helical" evidence="1">
    <location>
        <begin position="12"/>
        <end position="34"/>
    </location>
</feature>